<dbReference type="KEGG" id="rbi:RB2501_04400"/>
<dbReference type="HOGENOM" id="CLU_3047556_0_0_10"/>
<proteinExistence type="predicted"/>
<dbReference type="STRING" id="313596.RB2501_04400"/>
<sequence>MTMAFQNRTPKWNKEGKVPSGWGHVKEPNLVKKVMHYTYEKMQFSDSPKPGSNK</sequence>
<feature type="region of interest" description="Disordered" evidence="1">
    <location>
        <begin position="1"/>
        <end position="25"/>
    </location>
</feature>
<reference evidence="2 3" key="1">
    <citation type="journal article" date="2009" name="J. Bacteriol.">
        <title>Complete genome sequence of Robiginitalea biformata HTCC2501.</title>
        <authorList>
            <person name="Oh H.M."/>
            <person name="Giovannoni S.J."/>
            <person name="Lee K."/>
            <person name="Ferriera S."/>
            <person name="Johnson J."/>
            <person name="Cho J.C."/>
        </authorList>
    </citation>
    <scope>NUCLEOTIDE SEQUENCE [LARGE SCALE GENOMIC DNA]</scope>
    <source>
        <strain evidence="3">ATCC BAA-864 / HTCC2501 / KCTC 12146</strain>
    </source>
</reference>
<keyword evidence="3" id="KW-1185">Reference proteome</keyword>
<protein>
    <submittedName>
        <fullName evidence="2">Uncharacterized protein</fullName>
    </submittedName>
</protein>
<organism evidence="2 3">
    <name type="scientific">Robiginitalea biformata (strain ATCC BAA-864 / DSM 15991 / KCTC 12146 / HTCC2501)</name>
    <dbReference type="NCBI Taxonomy" id="313596"/>
    <lineage>
        <taxon>Bacteria</taxon>
        <taxon>Pseudomonadati</taxon>
        <taxon>Bacteroidota</taxon>
        <taxon>Flavobacteriia</taxon>
        <taxon>Flavobacteriales</taxon>
        <taxon>Flavobacteriaceae</taxon>
        <taxon>Robiginitalea</taxon>
    </lineage>
</organism>
<evidence type="ECO:0000256" key="1">
    <source>
        <dbReference type="SAM" id="MobiDB-lite"/>
    </source>
</evidence>
<dbReference type="AlphaFoldDB" id="A4CGQ0"/>
<name>A4CGQ0_ROBBH</name>
<evidence type="ECO:0000313" key="2">
    <source>
        <dbReference type="EMBL" id="EAR16108.1"/>
    </source>
</evidence>
<feature type="compositionally biased region" description="Polar residues" evidence="1">
    <location>
        <begin position="1"/>
        <end position="10"/>
    </location>
</feature>
<accession>A4CGQ0</accession>
<evidence type="ECO:0000313" key="3">
    <source>
        <dbReference type="Proteomes" id="UP000009049"/>
    </source>
</evidence>
<dbReference type="Proteomes" id="UP000009049">
    <property type="component" value="Chromosome"/>
</dbReference>
<dbReference type="EMBL" id="CP001712">
    <property type="protein sequence ID" value="EAR16108.1"/>
    <property type="molecule type" value="Genomic_DNA"/>
</dbReference>
<gene>
    <name evidence="2" type="ordered locus">RB2501_04400</name>
</gene>